<feature type="domain" description="DDE Tnp4" evidence="3">
    <location>
        <begin position="316"/>
        <end position="484"/>
    </location>
</feature>
<dbReference type="KEGG" id="epa:110249682"/>
<evidence type="ECO:0008006" key="7">
    <source>
        <dbReference type="Google" id="ProtNLM"/>
    </source>
</evidence>
<organism evidence="5 6">
    <name type="scientific">Exaiptasia diaphana</name>
    <name type="common">Tropical sea anemone</name>
    <name type="synonym">Aiptasia pulchella</name>
    <dbReference type="NCBI Taxonomy" id="2652724"/>
    <lineage>
        <taxon>Eukaryota</taxon>
        <taxon>Metazoa</taxon>
        <taxon>Cnidaria</taxon>
        <taxon>Anthozoa</taxon>
        <taxon>Hexacorallia</taxon>
        <taxon>Actiniaria</taxon>
        <taxon>Aiptasiidae</taxon>
        <taxon>Exaiptasia</taxon>
    </lineage>
</organism>
<dbReference type="Pfam" id="PF13359">
    <property type="entry name" value="DDE_Tnp_4"/>
    <property type="match status" value="1"/>
</dbReference>
<evidence type="ECO:0000256" key="2">
    <source>
        <dbReference type="ARBA" id="ARBA00022723"/>
    </source>
</evidence>
<keyword evidence="2" id="KW-0479">Metal-binding</keyword>
<dbReference type="RefSeq" id="XP_020911922.1">
    <property type="nucleotide sequence ID" value="XM_021056263.1"/>
</dbReference>
<dbReference type="GeneID" id="110249682"/>
<dbReference type="InterPro" id="IPR027805">
    <property type="entry name" value="Transposase_HTH_dom"/>
</dbReference>
<dbReference type="EnsemblMetazoa" id="XM_021056263.1">
    <property type="protein sequence ID" value="XP_020911922.1"/>
    <property type="gene ID" value="LOC110249682"/>
</dbReference>
<dbReference type="Proteomes" id="UP000887567">
    <property type="component" value="Unplaced"/>
</dbReference>
<sequence>MVEELSIERRTRWLAAITRDKLTEAILRNDRVCSRHFVSGRPAASWHKFNIDWVPTLNLGHSKKAASDEDRQRRDIERAERAKVRRKRQHEEELKVTAAKLAKLDEPGELVKECFSEEQNYEQSAPYDAENVEESATTDAMTQNDIDTVLNELESLLIDSSTQTEFPNKSESCESSTQTEEFDYMFKQCSCKPPFDAEDMEDDNKVRFYTGLAEAKTLQILFEYVSPYVQRKSQTLTKFQEMVMVLIKLRLNVPFQDLAFRFGVSASTVSRTFSTWIGIMDSRLKRLIYWSERQELWNTMPKCFHYSFGNRTTVIIDCFEVFIERPTNLLARAQTFSSYKHHNTIKVLIGITPQGTISFLSNAWGGRTSDKFLTENCGILEKLVPGDMVMADRGFTIQESVSLKRAELVIPAFTKGKTQLDPMDVERTRGIANVRIHVERVIGLLRSKYTILQGTLTTDFLITNSKSTKPLIDKILRVSAALVNLCPSIIPFD</sequence>
<dbReference type="PANTHER" id="PTHR23080">
    <property type="entry name" value="THAP DOMAIN PROTEIN"/>
    <property type="match status" value="1"/>
</dbReference>
<protein>
    <recommendedName>
        <fullName evidence="7">Transposase</fullName>
    </recommendedName>
</protein>
<dbReference type="OMA" id="ENCPIEP"/>
<keyword evidence="6" id="KW-1185">Reference proteome</keyword>
<dbReference type="GO" id="GO:0046872">
    <property type="term" value="F:metal ion binding"/>
    <property type="evidence" value="ECO:0007669"/>
    <property type="project" value="UniProtKB-KW"/>
</dbReference>
<dbReference type="SUPFAM" id="SSF57716">
    <property type="entry name" value="Glucocorticoid receptor-like (DNA-binding domain)"/>
    <property type="match status" value="1"/>
</dbReference>
<evidence type="ECO:0000259" key="4">
    <source>
        <dbReference type="Pfam" id="PF13613"/>
    </source>
</evidence>
<dbReference type="OrthoDB" id="5954299at2759"/>
<name>A0A913XYV3_EXADI</name>
<dbReference type="InterPro" id="IPR027806">
    <property type="entry name" value="HARBI1_dom"/>
</dbReference>
<evidence type="ECO:0000313" key="5">
    <source>
        <dbReference type="EnsemblMetazoa" id="XP_020911922.1"/>
    </source>
</evidence>
<accession>A0A913XYV3</accession>
<evidence type="ECO:0000313" key="6">
    <source>
        <dbReference type="Proteomes" id="UP000887567"/>
    </source>
</evidence>
<evidence type="ECO:0000259" key="3">
    <source>
        <dbReference type="Pfam" id="PF13359"/>
    </source>
</evidence>
<reference evidence="5" key="1">
    <citation type="submission" date="2022-11" db="UniProtKB">
        <authorList>
            <consortium name="EnsemblMetazoa"/>
        </authorList>
    </citation>
    <scope>IDENTIFICATION</scope>
</reference>
<dbReference type="PANTHER" id="PTHR23080:SF144">
    <property type="entry name" value="SPINDLE AND KINETOCHORE ASSOCIATED COMPLEX SUBUNIT 3"/>
    <property type="match status" value="1"/>
</dbReference>
<comment type="cofactor">
    <cofactor evidence="1">
        <name>a divalent metal cation</name>
        <dbReference type="ChEBI" id="CHEBI:60240"/>
    </cofactor>
</comment>
<dbReference type="AlphaFoldDB" id="A0A913XYV3"/>
<dbReference type="Pfam" id="PF13613">
    <property type="entry name" value="HTH_Tnp_4"/>
    <property type="match status" value="1"/>
</dbReference>
<evidence type="ECO:0000256" key="1">
    <source>
        <dbReference type="ARBA" id="ARBA00001968"/>
    </source>
</evidence>
<feature type="domain" description="Transposase Helix-turn-helix" evidence="4">
    <location>
        <begin position="235"/>
        <end position="285"/>
    </location>
</feature>
<proteinExistence type="predicted"/>